<dbReference type="AlphaFoldDB" id="A0AAV8YGH0"/>
<keyword evidence="5 7" id="KW-0472">Membrane</keyword>
<dbReference type="InterPro" id="IPR002350">
    <property type="entry name" value="Kazal_dom"/>
</dbReference>
<evidence type="ECO:0000256" key="2">
    <source>
        <dbReference type="ARBA" id="ARBA00022475"/>
    </source>
</evidence>
<dbReference type="PROSITE" id="PS51465">
    <property type="entry name" value="KAZAL_2"/>
    <property type="match status" value="1"/>
</dbReference>
<dbReference type="Pfam" id="PF07648">
    <property type="entry name" value="Kazal_2"/>
    <property type="match status" value="1"/>
</dbReference>
<evidence type="ECO:0000256" key="6">
    <source>
        <dbReference type="SAM" id="MobiDB-lite"/>
    </source>
</evidence>
<dbReference type="Pfam" id="PF03137">
    <property type="entry name" value="OATP"/>
    <property type="match status" value="1"/>
</dbReference>
<evidence type="ECO:0000256" key="7">
    <source>
        <dbReference type="SAM" id="Phobius"/>
    </source>
</evidence>
<dbReference type="PANTHER" id="PTHR11388">
    <property type="entry name" value="ORGANIC ANION TRANSPORTER"/>
    <property type="match status" value="1"/>
</dbReference>
<evidence type="ECO:0000313" key="9">
    <source>
        <dbReference type="EMBL" id="KAJ8949655.1"/>
    </source>
</evidence>
<dbReference type="InterPro" id="IPR004156">
    <property type="entry name" value="OATP"/>
</dbReference>
<organism evidence="9 10">
    <name type="scientific">Aromia moschata</name>
    <dbReference type="NCBI Taxonomy" id="1265417"/>
    <lineage>
        <taxon>Eukaryota</taxon>
        <taxon>Metazoa</taxon>
        <taxon>Ecdysozoa</taxon>
        <taxon>Arthropoda</taxon>
        <taxon>Hexapoda</taxon>
        <taxon>Insecta</taxon>
        <taxon>Pterygota</taxon>
        <taxon>Neoptera</taxon>
        <taxon>Endopterygota</taxon>
        <taxon>Coleoptera</taxon>
        <taxon>Polyphaga</taxon>
        <taxon>Cucujiformia</taxon>
        <taxon>Chrysomeloidea</taxon>
        <taxon>Cerambycidae</taxon>
        <taxon>Cerambycinae</taxon>
        <taxon>Callichromatini</taxon>
        <taxon>Aromia</taxon>
    </lineage>
</organism>
<name>A0AAV8YGH0_9CUCU</name>
<sequence length="343" mass="38003">MAFWNCAGSIENEHRNKITIPFCSSHCGWAIDSSFQPVCVDGRTYFSPCLAGCTNFSSVHNIYRKGSCGQLVTEGSCDAEECRVVLALSLTNSIIASGLLATTVVSSLIINLRCVSNKDKALALGVELTFLGIIPYIPIRIIYYVIAELYCEIDGERGCQFYSKYFPLFVSLATIILMVLASIVAIVLLFFVRTLELYQSKHFSSTSDVGIYEIRNSQNEGGGNETMESGTEDEVRQTNLTRELQLSEGRLNMPRPKSKEDRINMYLSEGELVPSLKQGIKRGETSTSKTSGNSGLSTDSLKVIANLVGDDHDSDTFSESSRANKEHTMIYRRQRPNIVETEM</sequence>
<comment type="caution">
    <text evidence="9">The sequence shown here is derived from an EMBL/GenBank/DDBJ whole genome shotgun (WGS) entry which is preliminary data.</text>
</comment>
<dbReference type="Proteomes" id="UP001162162">
    <property type="component" value="Unassembled WGS sequence"/>
</dbReference>
<proteinExistence type="predicted"/>
<evidence type="ECO:0000256" key="4">
    <source>
        <dbReference type="ARBA" id="ARBA00022989"/>
    </source>
</evidence>
<keyword evidence="4 7" id="KW-1133">Transmembrane helix</keyword>
<dbReference type="GO" id="GO:0016323">
    <property type="term" value="C:basolateral plasma membrane"/>
    <property type="evidence" value="ECO:0007669"/>
    <property type="project" value="TreeGrafter"/>
</dbReference>
<dbReference type="EMBL" id="JAPWTK010000113">
    <property type="protein sequence ID" value="KAJ8949655.1"/>
    <property type="molecule type" value="Genomic_DNA"/>
</dbReference>
<feature type="domain" description="Kazal-like" evidence="8">
    <location>
        <begin position="17"/>
        <end position="70"/>
    </location>
</feature>
<feature type="region of interest" description="Disordered" evidence="6">
    <location>
        <begin position="278"/>
        <end position="297"/>
    </location>
</feature>
<keyword evidence="2" id="KW-1003">Cell membrane</keyword>
<dbReference type="PANTHER" id="PTHR11388:SF158">
    <property type="entry name" value="ORGANIC ANION TRANSPORTING POLYPEPTIDE 33EB"/>
    <property type="match status" value="1"/>
</dbReference>
<feature type="compositionally biased region" description="Polar residues" evidence="6">
    <location>
        <begin position="285"/>
        <end position="297"/>
    </location>
</feature>
<feature type="transmembrane region" description="Helical" evidence="7">
    <location>
        <begin position="166"/>
        <end position="192"/>
    </location>
</feature>
<accession>A0AAV8YGH0</accession>
<feature type="region of interest" description="Disordered" evidence="6">
    <location>
        <begin position="216"/>
        <end position="237"/>
    </location>
</feature>
<dbReference type="GO" id="GO:0043252">
    <property type="term" value="P:sodium-independent organic anion transport"/>
    <property type="evidence" value="ECO:0007669"/>
    <property type="project" value="TreeGrafter"/>
</dbReference>
<evidence type="ECO:0000256" key="5">
    <source>
        <dbReference type="ARBA" id="ARBA00023136"/>
    </source>
</evidence>
<feature type="transmembrane region" description="Helical" evidence="7">
    <location>
        <begin position="84"/>
        <end position="110"/>
    </location>
</feature>
<reference evidence="9" key="1">
    <citation type="journal article" date="2023" name="Insect Mol. Biol.">
        <title>Genome sequencing provides insights into the evolution of gene families encoding plant cell wall-degrading enzymes in longhorned beetles.</title>
        <authorList>
            <person name="Shin N.R."/>
            <person name="Okamura Y."/>
            <person name="Kirsch R."/>
            <person name="Pauchet Y."/>
        </authorList>
    </citation>
    <scope>NUCLEOTIDE SEQUENCE</scope>
    <source>
        <strain evidence="9">AMC_N1</strain>
    </source>
</reference>
<dbReference type="GO" id="GO:0015347">
    <property type="term" value="F:sodium-independent organic anion transmembrane transporter activity"/>
    <property type="evidence" value="ECO:0007669"/>
    <property type="project" value="TreeGrafter"/>
</dbReference>
<protein>
    <recommendedName>
        <fullName evidence="8">Kazal-like domain-containing protein</fullName>
    </recommendedName>
</protein>
<comment type="subcellular location">
    <subcellularLocation>
        <location evidence="1">Cell membrane</location>
        <topology evidence="1">Multi-pass membrane protein</topology>
    </subcellularLocation>
</comment>
<feature type="transmembrane region" description="Helical" evidence="7">
    <location>
        <begin position="122"/>
        <end position="146"/>
    </location>
</feature>
<evidence type="ECO:0000313" key="10">
    <source>
        <dbReference type="Proteomes" id="UP001162162"/>
    </source>
</evidence>
<evidence type="ECO:0000256" key="3">
    <source>
        <dbReference type="ARBA" id="ARBA00022692"/>
    </source>
</evidence>
<keyword evidence="10" id="KW-1185">Reference proteome</keyword>
<evidence type="ECO:0000256" key="1">
    <source>
        <dbReference type="ARBA" id="ARBA00004651"/>
    </source>
</evidence>
<keyword evidence="3 7" id="KW-0812">Transmembrane</keyword>
<gene>
    <name evidence="9" type="ORF">NQ318_010074</name>
</gene>
<evidence type="ECO:0000259" key="8">
    <source>
        <dbReference type="PROSITE" id="PS51465"/>
    </source>
</evidence>